<comment type="caution">
    <text evidence="5">The sequence shown here is derived from an EMBL/GenBank/DDBJ whole genome shotgun (WGS) entry which is preliminary data.</text>
</comment>
<organism evidence="5 6">
    <name type="scientific">Aphanothece sacrum FPU1</name>
    <dbReference type="NCBI Taxonomy" id="1920663"/>
    <lineage>
        <taxon>Bacteria</taxon>
        <taxon>Bacillati</taxon>
        <taxon>Cyanobacteriota</taxon>
        <taxon>Cyanophyceae</taxon>
        <taxon>Oscillatoriophycideae</taxon>
        <taxon>Chroococcales</taxon>
        <taxon>Aphanothecaceae</taxon>
        <taxon>Aphanothece</taxon>
    </lineage>
</organism>
<name>A0A401IE14_APHSA</name>
<evidence type="ECO:0000256" key="2">
    <source>
        <dbReference type="ARBA" id="ARBA00022963"/>
    </source>
</evidence>
<dbReference type="SUPFAM" id="SSF53474">
    <property type="entry name" value="alpha/beta-Hydrolases"/>
    <property type="match status" value="1"/>
</dbReference>
<sequence>MIFVDNFNSMRFLSLIIATFFTVLTAFPILAAEQVYLIYGGLNLSVRISSLEKFAQTGIVDKNLEFYFNIGGLNESEKNKFREALFQPHKINPVQLSRFLKTQIGEEILTNFGKFMKIQGGRNGKYALRGALVQAAFEPEGLTLINVLRKLPTNLQIDLEQTFALSDAIKIVVKATQLFSVEIAQLSTIEAKKEKPVNFSNLRDLRQPGTLGIAPKKRWLLTDKNRNRRFYVDLYKPKKWRQEKTPVIIMSHGLASRPEDFYKHAEYLTSYGYVVVIPQHPGSDYQKIQDLLGGYTGEIFDINEFKDRPQDISYVIDELERRNQTEFKGKLDLKNVGVLGHSLGGYTALALAGATLHFENLERECNKKFSYLNLSLLLQCRALKLEKKSYNFRDERVKAIFAANPVNSSIFGSQGLSQIKIPVFIGAGNYDAATPAIFEQIRSFPWLRTPDKYLLLVEGQAHLDFSNLDAGMTNIIESISNLTLPNPELLYQYSNALMLAFFENYISKNSDYRPYLQASYTTYLSQKEPFKAYLISQYSSEALSQLIQKFIAENYSIQP</sequence>
<dbReference type="InterPro" id="IPR029058">
    <property type="entry name" value="AB_hydrolase_fold"/>
</dbReference>
<dbReference type="Pfam" id="PF07224">
    <property type="entry name" value="Chlorophyllase"/>
    <property type="match status" value="1"/>
</dbReference>
<dbReference type="InterPro" id="IPR010802">
    <property type="entry name" value="DUF1400"/>
</dbReference>
<evidence type="ECO:0000259" key="4">
    <source>
        <dbReference type="Pfam" id="PF07176"/>
    </source>
</evidence>
<gene>
    <name evidence="5" type="ORF">AsFPU1_0854</name>
</gene>
<protein>
    <submittedName>
        <fullName evidence="5">Alpha/beta hydrolase</fullName>
    </submittedName>
</protein>
<keyword evidence="2" id="KW-0442">Lipid degradation</keyword>
<evidence type="ECO:0000313" key="6">
    <source>
        <dbReference type="Proteomes" id="UP000287247"/>
    </source>
</evidence>
<keyword evidence="6" id="KW-1185">Reference proteome</keyword>
<dbReference type="Gene3D" id="3.40.50.1820">
    <property type="entry name" value="alpha/beta hydrolase"/>
    <property type="match status" value="1"/>
</dbReference>
<dbReference type="Proteomes" id="UP000287247">
    <property type="component" value="Unassembled WGS sequence"/>
</dbReference>
<reference evidence="6" key="1">
    <citation type="submission" date="2017-05" db="EMBL/GenBank/DDBJ databases">
        <title>Physiological properties and genetic analysis related to exopolysaccharide production of fresh-water unicellular cyanobacterium Aphanothece sacrum, Suizenji Nori, that has been cultured as a food source in Japan.</title>
        <authorList>
            <person name="Kanesaki Y."/>
            <person name="Yoshikawa S."/>
            <person name="Ohki K."/>
        </authorList>
    </citation>
    <scope>NUCLEOTIDE SEQUENCE [LARGE SCALE GENOMIC DNA]</scope>
    <source>
        <strain evidence="6">FPU1</strain>
    </source>
</reference>
<dbReference type="PANTHER" id="PTHR10272:SF13">
    <property type="entry name" value="POLY(ETHYLENE TEREPHTHALATE) HYDROLASE"/>
    <property type="match status" value="1"/>
</dbReference>
<proteinExistence type="predicted"/>
<dbReference type="GO" id="GO:0003847">
    <property type="term" value="F:1-alkyl-2-acetylglycerophosphocholine esterase activity"/>
    <property type="evidence" value="ECO:0007669"/>
    <property type="project" value="TreeGrafter"/>
</dbReference>
<dbReference type="InterPro" id="IPR017395">
    <property type="entry name" value="Chlorophyllase-like"/>
</dbReference>
<keyword evidence="1 5" id="KW-0378">Hydrolase</keyword>
<dbReference type="PANTHER" id="PTHR10272">
    <property type="entry name" value="PLATELET-ACTIVATING FACTOR ACETYLHYDROLASE"/>
    <property type="match status" value="1"/>
</dbReference>
<keyword evidence="3" id="KW-0443">Lipid metabolism</keyword>
<evidence type="ECO:0000256" key="1">
    <source>
        <dbReference type="ARBA" id="ARBA00022801"/>
    </source>
</evidence>
<evidence type="ECO:0000313" key="5">
    <source>
        <dbReference type="EMBL" id="GBF79459.1"/>
    </source>
</evidence>
<dbReference type="GO" id="GO:0016042">
    <property type="term" value="P:lipid catabolic process"/>
    <property type="evidence" value="ECO:0007669"/>
    <property type="project" value="UniProtKB-KW"/>
</dbReference>
<dbReference type="Pfam" id="PF07176">
    <property type="entry name" value="DUF1400"/>
    <property type="match status" value="1"/>
</dbReference>
<feature type="domain" description="DUF1400" evidence="4">
    <location>
        <begin position="31"/>
        <end position="158"/>
    </location>
</feature>
<dbReference type="AlphaFoldDB" id="A0A401IE14"/>
<dbReference type="EMBL" id="BDQK01000002">
    <property type="protein sequence ID" value="GBF79459.1"/>
    <property type="molecule type" value="Genomic_DNA"/>
</dbReference>
<accession>A0A401IE14</accession>
<evidence type="ECO:0000256" key="3">
    <source>
        <dbReference type="ARBA" id="ARBA00023098"/>
    </source>
</evidence>